<dbReference type="PANTHER" id="PTHR11545:SF2">
    <property type="entry name" value="LARGE RIBOSOMAL SUBUNIT PROTEIN UL13M"/>
    <property type="match status" value="1"/>
</dbReference>
<dbReference type="Proteomes" id="UP000029067">
    <property type="component" value="Unassembled WGS sequence"/>
</dbReference>
<dbReference type="GO" id="GO:0022625">
    <property type="term" value="C:cytosolic large ribosomal subunit"/>
    <property type="evidence" value="ECO:0007669"/>
    <property type="project" value="TreeGrafter"/>
</dbReference>
<accession>A0A087AE95</accession>
<dbReference type="InterPro" id="IPR005823">
    <property type="entry name" value="Ribosomal_uL13_bac-type"/>
</dbReference>
<dbReference type="STRING" id="1688.BCUN_1976"/>
<organism evidence="6 7">
    <name type="scientific">Bifidobacterium cuniculi</name>
    <dbReference type="NCBI Taxonomy" id="1688"/>
    <lineage>
        <taxon>Bacteria</taxon>
        <taxon>Bacillati</taxon>
        <taxon>Actinomycetota</taxon>
        <taxon>Actinomycetes</taxon>
        <taxon>Bifidobacteriales</taxon>
        <taxon>Bifidobacteriaceae</taxon>
        <taxon>Bifidobacterium</taxon>
    </lineage>
</organism>
<comment type="caution">
    <text evidence="6">The sequence shown here is derived from an EMBL/GenBank/DDBJ whole genome shotgun (WGS) entry which is preliminary data.</text>
</comment>
<gene>
    <name evidence="5" type="primary">rplM</name>
    <name evidence="6" type="ORF">BCUN_1976</name>
</gene>
<dbReference type="Pfam" id="PF00572">
    <property type="entry name" value="Ribosomal_L13"/>
    <property type="match status" value="1"/>
</dbReference>
<evidence type="ECO:0000256" key="4">
    <source>
        <dbReference type="ARBA" id="ARBA00035201"/>
    </source>
</evidence>
<name>A0A087AE95_9BIFI</name>
<comment type="subunit">
    <text evidence="5">Part of the 50S ribosomal subunit.</text>
</comment>
<keyword evidence="2 5" id="KW-0689">Ribosomal protein</keyword>
<reference evidence="6 7" key="1">
    <citation type="submission" date="2014-03" db="EMBL/GenBank/DDBJ databases">
        <title>Genomics of Bifidobacteria.</title>
        <authorList>
            <person name="Ventura M."/>
            <person name="Milani C."/>
            <person name="Lugli G.A."/>
        </authorList>
    </citation>
    <scope>NUCLEOTIDE SEQUENCE [LARGE SCALE GENOMIC DNA]</scope>
    <source>
        <strain evidence="6 7">LMG 10738</strain>
    </source>
</reference>
<dbReference type="GO" id="GO:0003729">
    <property type="term" value="F:mRNA binding"/>
    <property type="evidence" value="ECO:0007669"/>
    <property type="project" value="UniProtKB-ARBA"/>
</dbReference>
<dbReference type="EMBL" id="JGYV01000035">
    <property type="protein sequence ID" value="KFI57095.1"/>
    <property type="molecule type" value="Genomic_DNA"/>
</dbReference>
<dbReference type="CDD" id="cd00392">
    <property type="entry name" value="Ribosomal_L13"/>
    <property type="match status" value="1"/>
</dbReference>
<dbReference type="InterPro" id="IPR005822">
    <property type="entry name" value="Ribosomal_uL13"/>
</dbReference>
<dbReference type="AlphaFoldDB" id="A0A087AE95"/>
<dbReference type="SUPFAM" id="SSF52161">
    <property type="entry name" value="Ribosomal protein L13"/>
    <property type="match status" value="1"/>
</dbReference>
<keyword evidence="3 5" id="KW-0687">Ribonucleoprotein</keyword>
<protein>
    <recommendedName>
        <fullName evidence="4 5">Large ribosomal subunit protein uL13</fullName>
    </recommendedName>
</protein>
<evidence type="ECO:0000256" key="2">
    <source>
        <dbReference type="ARBA" id="ARBA00022980"/>
    </source>
</evidence>
<evidence type="ECO:0000256" key="1">
    <source>
        <dbReference type="ARBA" id="ARBA00006227"/>
    </source>
</evidence>
<dbReference type="Gene3D" id="3.90.1180.10">
    <property type="entry name" value="Ribosomal protein L13"/>
    <property type="match status" value="1"/>
</dbReference>
<comment type="function">
    <text evidence="5">This protein is one of the early assembly proteins of the 50S ribosomal subunit, although it is not seen to bind rRNA by itself. It is important during the early stages of 50S assembly.</text>
</comment>
<evidence type="ECO:0000256" key="3">
    <source>
        <dbReference type="ARBA" id="ARBA00023274"/>
    </source>
</evidence>
<comment type="similarity">
    <text evidence="1 5">Belongs to the universal ribosomal protein uL13 family.</text>
</comment>
<dbReference type="PANTHER" id="PTHR11545">
    <property type="entry name" value="RIBOSOMAL PROTEIN L13"/>
    <property type="match status" value="1"/>
</dbReference>
<dbReference type="eggNOG" id="COG0102">
    <property type="taxonomic scope" value="Bacteria"/>
</dbReference>
<evidence type="ECO:0000313" key="7">
    <source>
        <dbReference type="Proteomes" id="UP000029067"/>
    </source>
</evidence>
<dbReference type="InterPro" id="IPR036899">
    <property type="entry name" value="Ribosomal_uL13_sf"/>
</dbReference>
<dbReference type="FunFam" id="3.90.1180.10:FF:000001">
    <property type="entry name" value="50S ribosomal protein L13"/>
    <property type="match status" value="1"/>
</dbReference>
<dbReference type="GO" id="GO:0017148">
    <property type="term" value="P:negative regulation of translation"/>
    <property type="evidence" value="ECO:0007669"/>
    <property type="project" value="TreeGrafter"/>
</dbReference>
<dbReference type="GO" id="GO:0006412">
    <property type="term" value="P:translation"/>
    <property type="evidence" value="ECO:0007669"/>
    <property type="project" value="UniProtKB-UniRule"/>
</dbReference>
<dbReference type="HAMAP" id="MF_01366">
    <property type="entry name" value="Ribosomal_uL13"/>
    <property type="match status" value="1"/>
</dbReference>
<sequence length="175" mass="19557">MRPERGSTLTTSSGQRSGTQYEKRYIVKTFTPKPADLTHDWYIVDATDVVLGRLAAQVANLLRGKNKPSFAPHADSGNYVIVINADKIALTGDKMDKELYSHSGRPGGLRRDSYAELLKNKPERIIMHAVKGMLPKNKLAKVQLTRLRVFAGEEHPHVGQQPQAYEIHQVSQQAK</sequence>
<evidence type="ECO:0000313" key="6">
    <source>
        <dbReference type="EMBL" id="KFI57095.1"/>
    </source>
</evidence>
<dbReference type="NCBIfam" id="TIGR01066">
    <property type="entry name" value="rplM_bact"/>
    <property type="match status" value="1"/>
</dbReference>
<keyword evidence="7" id="KW-1185">Reference proteome</keyword>
<evidence type="ECO:0000256" key="5">
    <source>
        <dbReference type="HAMAP-Rule" id="MF_01366"/>
    </source>
</evidence>
<proteinExistence type="inferred from homology"/>
<dbReference type="GO" id="GO:0003735">
    <property type="term" value="F:structural constituent of ribosome"/>
    <property type="evidence" value="ECO:0007669"/>
    <property type="project" value="InterPro"/>
</dbReference>